<dbReference type="Gene3D" id="3.40.50.10860">
    <property type="entry name" value="Leucine Dehydrogenase, chain A, domain 1"/>
    <property type="match status" value="1"/>
</dbReference>
<feature type="binding site" evidence="8">
    <location>
        <begin position="15"/>
        <end position="17"/>
    </location>
    <ligand>
        <name>shikimate</name>
        <dbReference type="ChEBI" id="CHEBI:36208"/>
    </ligand>
</feature>
<dbReference type="InterPro" id="IPR006151">
    <property type="entry name" value="Shikm_DH/Glu-tRNA_Rdtase"/>
</dbReference>
<comment type="subunit">
    <text evidence="8">Homodimer.</text>
</comment>
<dbReference type="Pfam" id="PF08501">
    <property type="entry name" value="Shikimate_dh_N"/>
    <property type="match status" value="1"/>
</dbReference>
<evidence type="ECO:0000259" key="9">
    <source>
        <dbReference type="Pfam" id="PF01488"/>
    </source>
</evidence>
<feature type="binding site" evidence="8">
    <location>
        <position position="102"/>
    </location>
    <ligand>
        <name>shikimate</name>
        <dbReference type="ChEBI" id="CHEBI:36208"/>
    </ligand>
</feature>
<comment type="function">
    <text evidence="8">Involved in the biosynthesis of the chorismate, which leads to the biosynthesis of aromatic amino acids. Catalyzes the reversible NADPH linked reduction of 3-dehydroshikimate (DHSA) to yield shikimate (SA).</text>
</comment>
<feature type="binding site" evidence="8">
    <location>
        <begin position="127"/>
        <end position="131"/>
    </location>
    <ligand>
        <name>NADP(+)</name>
        <dbReference type="ChEBI" id="CHEBI:58349"/>
    </ligand>
</feature>
<evidence type="ECO:0000256" key="7">
    <source>
        <dbReference type="ARBA" id="ARBA00049442"/>
    </source>
</evidence>
<feature type="domain" description="SDH C-terminal" evidence="11">
    <location>
        <begin position="242"/>
        <end position="268"/>
    </location>
</feature>
<evidence type="ECO:0000313" key="13">
    <source>
        <dbReference type="Proteomes" id="UP000056322"/>
    </source>
</evidence>
<organism evidence="12 13">
    <name type="scientific">Candidatus Methylopumilus turicensis</name>
    <dbReference type="NCBI Taxonomy" id="1581680"/>
    <lineage>
        <taxon>Bacteria</taxon>
        <taxon>Pseudomonadati</taxon>
        <taxon>Pseudomonadota</taxon>
        <taxon>Betaproteobacteria</taxon>
        <taxon>Nitrosomonadales</taxon>
        <taxon>Methylophilaceae</taxon>
        <taxon>Candidatus Methylopumilus</taxon>
    </lineage>
</organism>
<dbReference type="OrthoDB" id="9776868at2"/>
<dbReference type="CDD" id="cd01065">
    <property type="entry name" value="NAD_bind_Shikimate_DH"/>
    <property type="match status" value="1"/>
</dbReference>
<evidence type="ECO:0000256" key="4">
    <source>
        <dbReference type="ARBA" id="ARBA00022857"/>
    </source>
</evidence>
<feature type="binding site" evidence="8">
    <location>
        <begin position="151"/>
        <end position="156"/>
    </location>
    <ligand>
        <name>NADP(+)</name>
        <dbReference type="ChEBI" id="CHEBI:58349"/>
    </ligand>
</feature>
<dbReference type="Pfam" id="PF18317">
    <property type="entry name" value="SDH_C"/>
    <property type="match status" value="1"/>
</dbReference>
<dbReference type="GO" id="GO:0004764">
    <property type="term" value="F:shikimate 3-dehydrogenase (NADP+) activity"/>
    <property type="evidence" value="ECO:0007669"/>
    <property type="project" value="UniProtKB-UniRule"/>
</dbReference>
<dbReference type="InterPro" id="IPR013708">
    <property type="entry name" value="Shikimate_DH-bd_N"/>
</dbReference>
<dbReference type="PANTHER" id="PTHR21089">
    <property type="entry name" value="SHIKIMATE DEHYDROGENASE"/>
    <property type="match status" value="1"/>
</dbReference>
<keyword evidence="13" id="KW-1185">Reference proteome</keyword>
<comment type="similarity">
    <text evidence="8">Belongs to the shikimate dehydrogenase family.</text>
</comment>
<dbReference type="EMBL" id="LN794158">
    <property type="protein sequence ID" value="CEN56775.1"/>
    <property type="molecule type" value="Genomic_DNA"/>
</dbReference>
<proteinExistence type="inferred from homology"/>
<dbReference type="PANTHER" id="PTHR21089:SF1">
    <property type="entry name" value="BIFUNCTIONAL 3-DEHYDROQUINATE DEHYDRATASE_SHIKIMATE DEHYDROGENASE, CHLOROPLASTIC"/>
    <property type="match status" value="1"/>
</dbReference>
<dbReference type="Pfam" id="PF01488">
    <property type="entry name" value="Shikimate_DH"/>
    <property type="match status" value="1"/>
</dbReference>
<evidence type="ECO:0000256" key="6">
    <source>
        <dbReference type="ARBA" id="ARBA00023141"/>
    </source>
</evidence>
<feature type="binding site" evidence="8">
    <location>
        <position position="62"/>
    </location>
    <ligand>
        <name>shikimate</name>
        <dbReference type="ChEBI" id="CHEBI:36208"/>
    </ligand>
</feature>
<keyword evidence="4 8" id="KW-0521">NADP</keyword>
<keyword evidence="5 8" id="KW-0560">Oxidoreductase</keyword>
<dbReference type="FunFam" id="3.40.50.10860:FF:000006">
    <property type="entry name" value="Shikimate dehydrogenase (NADP(+))"/>
    <property type="match status" value="1"/>
</dbReference>
<dbReference type="GO" id="GO:0009073">
    <property type="term" value="P:aromatic amino acid family biosynthetic process"/>
    <property type="evidence" value="ECO:0007669"/>
    <property type="project" value="UniProtKB-KW"/>
</dbReference>
<dbReference type="HOGENOM" id="CLU_044063_2_1_4"/>
<keyword evidence="3 8" id="KW-0028">Amino-acid biosynthesis</keyword>
<evidence type="ECO:0000256" key="8">
    <source>
        <dbReference type="HAMAP-Rule" id="MF_00222"/>
    </source>
</evidence>
<feature type="binding site" evidence="8">
    <location>
        <position position="78"/>
    </location>
    <ligand>
        <name>NADP(+)</name>
        <dbReference type="ChEBI" id="CHEBI:58349"/>
    </ligand>
</feature>
<accession>A0A0B7J092</accession>
<dbReference type="InterPro" id="IPR036291">
    <property type="entry name" value="NAD(P)-bd_dom_sf"/>
</dbReference>
<dbReference type="Proteomes" id="UP000056322">
    <property type="component" value="Chromosome 1"/>
</dbReference>
<dbReference type="UniPathway" id="UPA00053">
    <property type="reaction ID" value="UER00087"/>
</dbReference>
<feature type="binding site" evidence="8">
    <location>
        <position position="249"/>
    </location>
    <ligand>
        <name>shikimate</name>
        <dbReference type="ChEBI" id="CHEBI:36208"/>
    </ligand>
</feature>
<dbReference type="GO" id="GO:0009423">
    <property type="term" value="P:chorismate biosynthetic process"/>
    <property type="evidence" value="ECO:0007669"/>
    <property type="project" value="UniProtKB-UniRule"/>
</dbReference>
<dbReference type="GO" id="GO:0019632">
    <property type="term" value="P:shikimate metabolic process"/>
    <property type="evidence" value="ECO:0007669"/>
    <property type="project" value="InterPro"/>
</dbReference>
<dbReference type="GO" id="GO:0050661">
    <property type="term" value="F:NADP binding"/>
    <property type="evidence" value="ECO:0007669"/>
    <property type="project" value="InterPro"/>
</dbReference>
<dbReference type="EC" id="1.1.1.25" evidence="2 8"/>
<evidence type="ECO:0000259" key="10">
    <source>
        <dbReference type="Pfam" id="PF08501"/>
    </source>
</evidence>
<dbReference type="SUPFAM" id="SSF51735">
    <property type="entry name" value="NAD(P)-binding Rossmann-fold domains"/>
    <property type="match status" value="1"/>
</dbReference>
<dbReference type="Gene3D" id="3.40.50.720">
    <property type="entry name" value="NAD(P)-binding Rossmann-like Domain"/>
    <property type="match status" value="1"/>
</dbReference>
<evidence type="ECO:0000256" key="1">
    <source>
        <dbReference type="ARBA" id="ARBA00004871"/>
    </source>
</evidence>
<comment type="catalytic activity">
    <reaction evidence="7 8">
        <text>shikimate + NADP(+) = 3-dehydroshikimate + NADPH + H(+)</text>
        <dbReference type="Rhea" id="RHEA:17737"/>
        <dbReference type="ChEBI" id="CHEBI:15378"/>
        <dbReference type="ChEBI" id="CHEBI:16630"/>
        <dbReference type="ChEBI" id="CHEBI:36208"/>
        <dbReference type="ChEBI" id="CHEBI:57783"/>
        <dbReference type="ChEBI" id="CHEBI:58349"/>
        <dbReference type="EC" id="1.1.1.25"/>
    </reaction>
</comment>
<reference evidence="13" key="1">
    <citation type="submission" date="2014-12" db="EMBL/GenBank/DDBJ databases">
        <authorList>
            <person name="Salcher M.M."/>
        </authorList>
    </citation>
    <scope>NUCLEOTIDE SEQUENCE [LARGE SCALE GENOMIC DNA]</scope>
    <source>
        <strain evidence="13">MMS-10A-171</strain>
    </source>
</reference>
<feature type="domain" description="Quinate/shikimate 5-dehydrogenase/glutamyl-tRNA reductase" evidence="9">
    <location>
        <begin position="114"/>
        <end position="197"/>
    </location>
</feature>
<dbReference type="RefSeq" id="WP_045751808.1">
    <property type="nucleotide sequence ID" value="NZ_LN794158.1"/>
</dbReference>
<dbReference type="AlphaFoldDB" id="A0A0B7J092"/>
<feature type="binding site" evidence="8">
    <location>
        <position position="87"/>
    </location>
    <ligand>
        <name>shikimate</name>
        <dbReference type="ChEBI" id="CHEBI:36208"/>
    </ligand>
</feature>
<keyword evidence="6 8" id="KW-0057">Aromatic amino acid biosynthesis</keyword>
<evidence type="ECO:0000256" key="2">
    <source>
        <dbReference type="ARBA" id="ARBA00012962"/>
    </source>
</evidence>
<evidence type="ECO:0000256" key="3">
    <source>
        <dbReference type="ARBA" id="ARBA00022605"/>
    </source>
</evidence>
<dbReference type="InterPro" id="IPR046346">
    <property type="entry name" value="Aminoacid_DH-like_N_sf"/>
</dbReference>
<dbReference type="InterPro" id="IPR041121">
    <property type="entry name" value="SDH_C"/>
</dbReference>
<dbReference type="STRING" id="1581680.BN1209_1738"/>
<dbReference type="NCBIfam" id="NF001310">
    <property type="entry name" value="PRK00258.1-2"/>
    <property type="match status" value="1"/>
</dbReference>
<feature type="domain" description="Shikimate dehydrogenase substrate binding N-terminal" evidence="10">
    <location>
        <begin position="7"/>
        <end position="89"/>
    </location>
</feature>
<name>A0A0B7J092_9PROT</name>
<dbReference type="NCBIfam" id="TIGR00507">
    <property type="entry name" value="aroE"/>
    <property type="match status" value="1"/>
</dbReference>
<dbReference type="InterPro" id="IPR022893">
    <property type="entry name" value="Shikimate_DH_fam"/>
</dbReference>
<feature type="binding site" evidence="8">
    <location>
        <position position="222"/>
    </location>
    <ligand>
        <name>shikimate</name>
        <dbReference type="ChEBI" id="CHEBI:36208"/>
    </ligand>
</feature>
<feature type="binding site" evidence="8">
    <location>
        <position position="220"/>
    </location>
    <ligand>
        <name>NADP(+)</name>
        <dbReference type="ChEBI" id="CHEBI:58349"/>
    </ligand>
</feature>
<dbReference type="SUPFAM" id="SSF53223">
    <property type="entry name" value="Aminoacid dehydrogenase-like, N-terminal domain"/>
    <property type="match status" value="1"/>
</dbReference>
<feature type="binding site" evidence="8">
    <location>
        <position position="242"/>
    </location>
    <ligand>
        <name>NADP(+)</name>
        <dbReference type="ChEBI" id="CHEBI:58349"/>
    </ligand>
</feature>
<dbReference type="HAMAP" id="MF_00222">
    <property type="entry name" value="Shikimate_DH_AroE"/>
    <property type="match status" value="1"/>
</dbReference>
<evidence type="ECO:0000256" key="5">
    <source>
        <dbReference type="ARBA" id="ARBA00023002"/>
    </source>
</evidence>
<protein>
    <recommendedName>
        <fullName evidence="2 8">Shikimate dehydrogenase (NADP(+))</fullName>
        <shortName evidence="8">SDH</shortName>
        <ecNumber evidence="2 8">1.1.1.25</ecNumber>
    </recommendedName>
</protein>
<comment type="pathway">
    <text evidence="1 8">Metabolic intermediate biosynthesis; chorismate biosynthesis; chorismate from D-erythrose 4-phosphate and phosphoenolpyruvate: step 4/7.</text>
</comment>
<evidence type="ECO:0000313" key="12">
    <source>
        <dbReference type="EMBL" id="CEN56775.1"/>
    </source>
</evidence>
<dbReference type="GO" id="GO:0008652">
    <property type="term" value="P:amino acid biosynthetic process"/>
    <property type="evidence" value="ECO:0007669"/>
    <property type="project" value="UniProtKB-KW"/>
</dbReference>
<sequence length="277" mass="29943">MTDFYAVIGNPIEHSKSPVIHHAFAQLTHQDIQYERVLAPLDAFNETVHDLISHGFKGANVTVPFKLEAFAIANRLTERAQDAGAVNTLIFDAEGIIGDNTDGVGLVRDITQNIGVAFAGKRVLLIGAGGASEGVLHPILAEHPALLIITNRTLDKALNMVKRVEARDEMLFVSINAYAFDDLHGQQFDIVINATSAGLTDSHLPLPTGIFAPNALAYDMMYGRITPFMAFALDHGATVFGGLGMLIEQAAEAFSLWRGVRPPTAPVIEMFKQQAKA</sequence>
<dbReference type="KEGG" id="mbac:BN1209_1738"/>
<evidence type="ECO:0000259" key="11">
    <source>
        <dbReference type="Pfam" id="PF18317"/>
    </source>
</evidence>
<dbReference type="InterPro" id="IPR011342">
    <property type="entry name" value="Shikimate_DH"/>
</dbReference>
<feature type="active site" description="Proton acceptor" evidence="8">
    <location>
        <position position="66"/>
    </location>
</feature>
<dbReference type="GO" id="GO:0005829">
    <property type="term" value="C:cytosol"/>
    <property type="evidence" value="ECO:0007669"/>
    <property type="project" value="TreeGrafter"/>
</dbReference>
<gene>
    <name evidence="8 12" type="primary">aroE</name>
    <name evidence="12" type="ORF">BN1209_1738</name>
</gene>